<evidence type="ECO:0000256" key="1">
    <source>
        <dbReference type="ARBA" id="ARBA00023235"/>
    </source>
</evidence>
<dbReference type="EMBL" id="CP134188">
    <property type="protein sequence ID" value="WPB02660.1"/>
    <property type="molecule type" value="Genomic_DNA"/>
</dbReference>
<dbReference type="GeneID" id="90644369"/>
<dbReference type="Proteomes" id="UP001302367">
    <property type="component" value="Chromosome 5"/>
</dbReference>
<sequence>MLKGIDPILTPDLLRALASMGHGDSLAIVDANYPAASIGPPVLHLAGVDAVQAANAMLSLVPLDQYAPEAAWCMDSGSSTELPIMQQLRSTIQNHEGDKFKLAKLERFSFYQQTKTAFVIISTSERRLYGNLILMKGVIEADSHQ</sequence>
<name>A0ABZ0NT05_CERBT</name>
<evidence type="ECO:0000313" key="5">
    <source>
        <dbReference type="Proteomes" id="UP001302367"/>
    </source>
</evidence>
<dbReference type="EC" id="5.1.3.29" evidence="3"/>
<dbReference type="InterPro" id="IPR007721">
    <property type="entry name" value="RbsD_FucU"/>
</dbReference>
<accession>A0ABZ0NT05</accession>
<proteinExistence type="predicted"/>
<evidence type="ECO:0000256" key="2">
    <source>
        <dbReference type="ARBA" id="ARBA00036324"/>
    </source>
</evidence>
<dbReference type="RefSeq" id="XP_065458997.1">
    <property type="nucleotide sequence ID" value="XM_065602925.1"/>
</dbReference>
<dbReference type="InterPro" id="IPR050443">
    <property type="entry name" value="RbsD/FucU_mutarotase"/>
</dbReference>
<reference evidence="4 5" key="1">
    <citation type="submission" date="2023-09" db="EMBL/GenBank/DDBJ databases">
        <title>Complete-Gapless Cercospora beticola genome.</title>
        <authorList>
            <person name="Wyatt N.A."/>
            <person name="Spanner R.E."/>
            <person name="Bolton M.D."/>
        </authorList>
    </citation>
    <scope>NUCLEOTIDE SEQUENCE [LARGE SCALE GENOMIC DNA]</scope>
    <source>
        <strain evidence="4">Cb09-40</strain>
    </source>
</reference>
<gene>
    <name evidence="4" type="ORF">RHO25_007296</name>
</gene>
<keyword evidence="5" id="KW-1185">Reference proteome</keyword>
<organism evidence="4 5">
    <name type="scientific">Cercospora beticola</name>
    <name type="common">Sugarbeet leaf spot fungus</name>
    <dbReference type="NCBI Taxonomy" id="122368"/>
    <lineage>
        <taxon>Eukaryota</taxon>
        <taxon>Fungi</taxon>
        <taxon>Dikarya</taxon>
        <taxon>Ascomycota</taxon>
        <taxon>Pezizomycotina</taxon>
        <taxon>Dothideomycetes</taxon>
        <taxon>Dothideomycetidae</taxon>
        <taxon>Mycosphaerellales</taxon>
        <taxon>Mycosphaerellaceae</taxon>
        <taxon>Cercospora</taxon>
    </lineage>
</organism>
<dbReference type="PANTHER" id="PTHR31690:SF4">
    <property type="entry name" value="FUCOSE MUTAROTASE"/>
    <property type="match status" value="1"/>
</dbReference>
<dbReference type="InterPro" id="IPR023750">
    <property type="entry name" value="RbsD-like_sf"/>
</dbReference>
<comment type="catalytic activity">
    <reaction evidence="2">
        <text>alpha-L-fucose = beta-L-fucose</text>
        <dbReference type="Rhea" id="RHEA:25580"/>
        <dbReference type="ChEBI" id="CHEBI:42548"/>
        <dbReference type="ChEBI" id="CHEBI:42589"/>
        <dbReference type="EC" id="5.1.3.29"/>
    </reaction>
</comment>
<evidence type="ECO:0000313" key="4">
    <source>
        <dbReference type="EMBL" id="WPB02660.1"/>
    </source>
</evidence>
<keyword evidence="1" id="KW-0413">Isomerase</keyword>
<evidence type="ECO:0000256" key="3">
    <source>
        <dbReference type="ARBA" id="ARBA00038859"/>
    </source>
</evidence>
<dbReference type="Gene3D" id="3.40.1650.10">
    <property type="entry name" value="RbsD-like domain"/>
    <property type="match status" value="1"/>
</dbReference>
<dbReference type="Pfam" id="PF05025">
    <property type="entry name" value="RbsD_FucU"/>
    <property type="match status" value="1"/>
</dbReference>
<protein>
    <recommendedName>
        <fullName evidence="3">L-fucose mutarotase</fullName>
        <ecNumber evidence="3">5.1.3.29</ecNumber>
    </recommendedName>
</protein>
<dbReference type="SUPFAM" id="SSF102546">
    <property type="entry name" value="RbsD-like"/>
    <property type="match status" value="1"/>
</dbReference>
<dbReference type="PANTHER" id="PTHR31690">
    <property type="entry name" value="FUCOSE MUTAROTASE"/>
    <property type="match status" value="1"/>
</dbReference>